<evidence type="ECO:0000259" key="7">
    <source>
        <dbReference type="PROSITE" id="PS51372"/>
    </source>
</evidence>
<dbReference type="PROSITE" id="PS51094">
    <property type="entry name" value="PTS_EIIA_TYPE_2"/>
    <property type="match status" value="1"/>
</dbReference>
<dbReference type="SUPFAM" id="SSF63520">
    <property type="entry name" value="PTS-regulatory domain, PRD"/>
    <property type="match status" value="1"/>
</dbReference>
<evidence type="ECO:0000256" key="4">
    <source>
        <dbReference type="ARBA" id="ARBA00023163"/>
    </source>
</evidence>
<feature type="domain" description="PTS EIIA type-2" evidence="5">
    <location>
        <begin position="512"/>
        <end position="654"/>
    </location>
</feature>
<gene>
    <name evidence="8" type="ORF">HMPREF9709_01640</name>
</gene>
<dbReference type="SUPFAM" id="SSF52794">
    <property type="entry name" value="PTS system IIB component-like"/>
    <property type="match status" value="1"/>
</dbReference>
<feature type="domain" description="PTS EIIB type-2" evidence="6">
    <location>
        <begin position="397"/>
        <end position="485"/>
    </location>
</feature>
<keyword evidence="9" id="KW-1185">Reference proteome</keyword>
<dbReference type="EMBL" id="AGEI01000029">
    <property type="protein sequence ID" value="EHR32359.1"/>
    <property type="molecule type" value="Genomic_DNA"/>
</dbReference>
<keyword evidence="4" id="KW-0804">Transcription</keyword>
<dbReference type="PROSITE" id="PS51372">
    <property type="entry name" value="PRD_2"/>
    <property type="match status" value="1"/>
</dbReference>
<dbReference type="HOGENOM" id="CLU_013442_1_0_9"/>
<dbReference type="PROSITE" id="PS51099">
    <property type="entry name" value="PTS_EIIB_TYPE_2"/>
    <property type="match status" value="1"/>
</dbReference>
<dbReference type="InterPro" id="IPR050661">
    <property type="entry name" value="BglG_antiterminators"/>
</dbReference>
<dbReference type="InterPro" id="IPR016152">
    <property type="entry name" value="PTrfase/Anion_transptr"/>
</dbReference>
<dbReference type="Gene3D" id="3.40.50.2300">
    <property type="match status" value="1"/>
</dbReference>
<dbReference type="PANTHER" id="PTHR30185">
    <property type="entry name" value="CRYPTIC BETA-GLUCOSIDE BGL OPERON ANTITERMINATOR"/>
    <property type="match status" value="1"/>
</dbReference>
<dbReference type="Gene3D" id="3.40.930.10">
    <property type="entry name" value="Mannitol-specific EII, Chain A"/>
    <property type="match status" value="1"/>
</dbReference>
<protein>
    <recommendedName>
        <fullName evidence="10">PTS system EIIA component</fullName>
    </recommendedName>
</protein>
<accession>H3NQM9</accession>
<dbReference type="Pfam" id="PF00359">
    <property type="entry name" value="PTS_EIIA_2"/>
    <property type="match status" value="1"/>
</dbReference>
<evidence type="ECO:0000313" key="9">
    <source>
        <dbReference type="Proteomes" id="UP000004191"/>
    </source>
</evidence>
<dbReference type="RefSeq" id="WP_005399155.1">
    <property type="nucleotide sequence ID" value="NZ_JH601088.1"/>
</dbReference>
<dbReference type="InterPro" id="IPR036095">
    <property type="entry name" value="PTS_EIIB-like_sf"/>
</dbReference>
<dbReference type="OrthoDB" id="3175596at2"/>
<dbReference type="InterPro" id="IPR036634">
    <property type="entry name" value="PRD_sf"/>
</dbReference>
<dbReference type="GO" id="GO:0008982">
    <property type="term" value="F:protein-N(PI)-phosphohistidine-sugar phosphotransferase activity"/>
    <property type="evidence" value="ECO:0007669"/>
    <property type="project" value="InterPro"/>
</dbReference>
<evidence type="ECO:0000313" key="8">
    <source>
        <dbReference type="EMBL" id="EHR32359.1"/>
    </source>
</evidence>
<dbReference type="Pfam" id="PF00874">
    <property type="entry name" value="PRD"/>
    <property type="match status" value="1"/>
</dbReference>
<dbReference type="GeneID" id="96999582"/>
<keyword evidence="3" id="KW-0805">Transcription regulation</keyword>
<evidence type="ECO:0000256" key="1">
    <source>
        <dbReference type="ARBA" id="ARBA00022679"/>
    </source>
</evidence>
<dbReference type="PATRIC" id="fig|883114.3.peg.1637"/>
<sequence>MDKKKTEMCIYLHKNRETTIDKLSKVFNKTNRAIRNDIEEINVFLRHICANLIVVENGVVYTNLKEINIREYLNNLDYYEYTLDSTERDVVIILYAMTKKNMFTINDLLEFMKVSRSTVMKDINKVKSFISIYNHELISLASKGIILKEINSKFKYDLIIDLLKFDLDNVIRFFNQNEYLELDDERISYKEYISLIDDVLEKTEEDSGKKLTEYSYNILKYFLSLYLLLLEKSENQNLSNSSKGDFIYYLVQNLDNKFEININDIDRHILRRLLDSLNFENKEYKNNDLPKIQIITRKFIEDISSKISIDLNFDEELLKNLSKHLSSILNAKAEKLEEYNFIDEIIEENPDLYKIVKESIGEINKIANRKLNDTEISFILIYLIAAIEKQKNLIRNINLLIICAAGVGTSYFIKEKIKNVVPYANIYISNTQNYRKFLDKENIDIVLSNVKIAEEFDYLFIKNILDDDFIEDLITEIDEIKLKKIKSGSKKTEIYDITEKTKELDNKLDLSDILKPEFMRFEIEAKDWKDSIVKSSRILLENDIIEERYTDAMIKNIEEYGPYIVVSKGVAIPHASSEEGVKKTAMSLIKLKNPVPFGVEGLDPIQYVISLSSLNNEHFYAFFDLVNGLQNEEIKQEFISANSSSDMEKVLKKMEDLT</sequence>
<keyword evidence="1" id="KW-0808">Transferase</keyword>
<proteinExistence type="predicted"/>
<organism evidence="8 9">
    <name type="scientific">Helcococcus kunzii ATCC 51366</name>
    <dbReference type="NCBI Taxonomy" id="883114"/>
    <lineage>
        <taxon>Bacteria</taxon>
        <taxon>Bacillati</taxon>
        <taxon>Bacillota</taxon>
        <taxon>Tissierellia</taxon>
        <taxon>Tissierellales</taxon>
        <taxon>Peptoniphilaceae</taxon>
        <taxon>Helcococcus</taxon>
    </lineage>
</organism>
<evidence type="ECO:0000256" key="2">
    <source>
        <dbReference type="ARBA" id="ARBA00022737"/>
    </source>
</evidence>
<name>H3NQM9_9FIRM</name>
<feature type="domain" description="PRD" evidence="7">
    <location>
        <begin position="287"/>
        <end position="393"/>
    </location>
</feature>
<dbReference type="Proteomes" id="UP000004191">
    <property type="component" value="Unassembled WGS sequence"/>
</dbReference>
<dbReference type="eggNOG" id="COG1762">
    <property type="taxonomic scope" value="Bacteria"/>
</dbReference>
<evidence type="ECO:0000259" key="5">
    <source>
        <dbReference type="PROSITE" id="PS51094"/>
    </source>
</evidence>
<dbReference type="SUPFAM" id="SSF55804">
    <property type="entry name" value="Phoshotransferase/anion transport protein"/>
    <property type="match status" value="1"/>
</dbReference>
<dbReference type="CDD" id="cd00133">
    <property type="entry name" value="PTS_IIB"/>
    <property type="match status" value="1"/>
</dbReference>
<keyword evidence="2" id="KW-0677">Repeat</keyword>
<dbReference type="PANTHER" id="PTHR30185:SF18">
    <property type="entry name" value="TRANSCRIPTIONAL REGULATOR MTLR"/>
    <property type="match status" value="1"/>
</dbReference>
<dbReference type="STRING" id="883114.HMPREF9709_01640"/>
<dbReference type="InterPro" id="IPR002178">
    <property type="entry name" value="PTS_EIIA_type-2_dom"/>
</dbReference>
<dbReference type="eggNOG" id="COG3711">
    <property type="taxonomic scope" value="Bacteria"/>
</dbReference>
<dbReference type="GO" id="GO:0009401">
    <property type="term" value="P:phosphoenolpyruvate-dependent sugar phosphotransferase system"/>
    <property type="evidence" value="ECO:0007669"/>
    <property type="project" value="InterPro"/>
</dbReference>
<dbReference type="Gene3D" id="1.10.1790.10">
    <property type="entry name" value="PRD domain"/>
    <property type="match status" value="1"/>
</dbReference>
<evidence type="ECO:0000259" key="6">
    <source>
        <dbReference type="PROSITE" id="PS51099"/>
    </source>
</evidence>
<dbReference type="AlphaFoldDB" id="H3NQM9"/>
<dbReference type="GO" id="GO:0006355">
    <property type="term" value="P:regulation of DNA-templated transcription"/>
    <property type="evidence" value="ECO:0007669"/>
    <property type="project" value="InterPro"/>
</dbReference>
<dbReference type="InterPro" id="IPR013011">
    <property type="entry name" value="PTS_EIIB_2"/>
</dbReference>
<evidence type="ECO:0000256" key="3">
    <source>
        <dbReference type="ARBA" id="ARBA00023015"/>
    </source>
</evidence>
<comment type="caution">
    <text evidence="8">The sequence shown here is derived from an EMBL/GenBank/DDBJ whole genome shotgun (WGS) entry which is preliminary data.</text>
</comment>
<reference evidence="8 9" key="1">
    <citation type="submission" date="2012-01" db="EMBL/GenBank/DDBJ databases">
        <title>The Genome Sequence of Helcococcus kunzii ATCC 51366.</title>
        <authorList>
            <consortium name="The Broad Institute Genome Sequencing Platform"/>
            <person name="Earl A."/>
            <person name="Ward D."/>
            <person name="Feldgarden M."/>
            <person name="Gevers D."/>
            <person name="Huys G."/>
            <person name="Young S.K."/>
            <person name="Zeng Q."/>
            <person name="Gargeya S."/>
            <person name="Fitzgerald M."/>
            <person name="Haas B."/>
            <person name="Abouelleil A."/>
            <person name="Alvarado L."/>
            <person name="Arachchi H.M."/>
            <person name="Berlin A."/>
            <person name="Chapman S.B."/>
            <person name="Gearin G."/>
            <person name="Goldberg J."/>
            <person name="Griggs A."/>
            <person name="Gujja S."/>
            <person name="Hansen M."/>
            <person name="Heiman D."/>
            <person name="Howarth C."/>
            <person name="Larimer J."/>
            <person name="Lui A."/>
            <person name="MacDonald P.J.P."/>
            <person name="McCowen C."/>
            <person name="Montmayeur A."/>
            <person name="Murphy C."/>
            <person name="Neiman D."/>
            <person name="Pearson M."/>
            <person name="Priest M."/>
            <person name="Roberts A."/>
            <person name="Saif S."/>
            <person name="Shea T."/>
            <person name="Sisk P."/>
            <person name="Stolte C."/>
            <person name="Sykes S."/>
            <person name="Wortman J."/>
            <person name="Nusbaum C."/>
            <person name="Birren B."/>
        </authorList>
    </citation>
    <scope>NUCLEOTIDE SEQUENCE [LARGE SCALE GENOMIC DNA]</scope>
    <source>
        <strain evidence="8 9">ATCC 51366</strain>
    </source>
</reference>
<dbReference type="InterPro" id="IPR011608">
    <property type="entry name" value="PRD"/>
</dbReference>
<evidence type="ECO:0008006" key="10">
    <source>
        <dbReference type="Google" id="ProtNLM"/>
    </source>
</evidence>